<feature type="domain" description="NADP-dependent oxidoreductase" evidence="2">
    <location>
        <begin position="10"/>
        <end position="147"/>
    </location>
</feature>
<proteinExistence type="predicted"/>
<evidence type="ECO:0000313" key="4">
    <source>
        <dbReference type="Proteomes" id="UP000030023"/>
    </source>
</evidence>
<dbReference type="Proteomes" id="UP000030023">
    <property type="component" value="Unassembled WGS sequence"/>
</dbReference>
<dbReference type="InterPro" id="IPR023210">
    <property type="entry name" value="NADP_OxRdtase_dom"/>
</dbReference>
<evidence type="ECO:0000256" key="1">
    <source>
        <dbReference type="ARBA" id="ARBA00023002"/>
    </source>
</evidence>
<name>A0ABR4XQK0_9LACO</name>
<protein>
    <recommendedName>
        <fullName evidence="2">NADP-dependent oxidoreductase domain-containing protein</fullName>
    </recommendedName>
</protein>
<reference evidence="3 4" key="1">
    <citation type="journal article" date="2014" name="Antonie Van Leeuwenhoek">
        <title>Oenococcus alcoholitolerans sp. nov., a lactic acid bacteria isolated from cachaca and ethanol fermentation processes.</title>
        <authorList>
            <person name="Badotti F."/>
            <person name="Moreira A.P."/>
            <person name="Tonon L.A."/>
            <person name="de Lucena B.T."/>
            <person name="Gomes Fde C."/>
            <person name="Kruger R."/>
            <person name="Thompson C.C."/>
            <person name="de Morais M.A.Jr."/>
            <person name="Rosa C.A."/>
            <person name="Thompson F.L."/>
        </authorList>
    </citation>
    <scope>NUCLEOTIDE SEQUENCE [LARGE SCALE GENOMIC DNA]</scope>
    <source>
        <strain evidence="3 4">UFRJ-M7.2.18</strain>
    </source>
</reference>
<dbReference type="InterPro" id="IPR036812">
    <property type="entry name" value="NAD(P)_OxRdtase_dom_sf"/>
</dbReference>
<dbReference type="Gene3D" id="3.20.20.100">
    <property type="entry name" value="NADP-dependent oxidoreductase domain"/>
    <property type="match status" value="1"/>
</dbReference>
<gene>
    <name evidence="3" type="ORF">Q757_05825</name>
</gene>
<dbReference type="PANTHER" id="PTHR43364">
    <property type="entry name" value="NADH-SPECIFIC METHYLGLYOXAL REDUCTASE-RELATED"/>
    <property type="match status" value="1"/>
</dbReference>
<evidence type="ECO:0000313" key="3">
    <source>
        <dbReference type="EMBL" id="KGO31663.1"/>
    </source>
</evidence>
<sequence>IKEANKDGLVDIVENNYNLVHRDEEKDVFPYLKENNISFVPFFPLASGLLTGKYKVGDLKNFANAGRFQNFTSEQFDQIVKNLEKVAEIAKRYDATVAQTIIAWYIKNPAISVVIPGAHRPEQVASNAKSLDIDLTDDEFKQIDQLLR</sequence>
<evidence type="ECO:0000259" key="2">
    <source>
        <dbReference type="Pfam" id="PF00248"/>
    </source>
</evidence>
<comment type="caution">
    <text evidence="3">The sequence shown here is derived from an EMBL/GenBank/DDBJ whole genome shotgun (WGS) entry which is preliminary data.</text>
</comment>
<dbReference type="InterPro" id="IPR050523">
    <property type="entry name" value="AKR_Detox_Biosynth"/>
</dbReference>
<accession>A0ABR4XQK0</accession>
<dbReference type="Pfam" id="PF00248">
    <property type="entry name" value="Aldo_ket_red"/>
    <property type="match status" value="1"/>
</dbReference>
<dbReference type="SUPFAM" id="SSF51430">
    <property type="entry name" value="NAD(P)-linked oxidoreductase"/>
    <property type="match status" value="1"/>
</dbReference>
<keyword evidence="1" id="KW-0560">Oxidoreductase</keyword>
<organism evidence="3 4">
    <name type="scientific">Oenococcus alcoholitolerans</name>
    <dbReference type="NCBI Taxonomy" id="931074"/>
    <lineage>
        <taxon>Bacteria</taxon>
        <taxon>Bacillati</taxon>
        <taxon>Bacillota</taxon>
        <taxon>Bacilli</taxon>
        <taxon>Lactobacillales</taxon>
        <taxon>Lactobacillaceae</taxon>
        <taxon>Oenococcus</taxon>
    </lineage>
</organism>
<dbReference type="EMBL" id="AXCV01000259">
    <property type="protein sequence ID" value="KGO31663.1"/>
    <property type="molecule type" value="Genomic_DNA"/>
</dbReference>
<feature type="non-terminal residue" evidence="3">
    <location>
        <position position="1"/>
    </location>
</feature>
<dbReference type="PANTHER" id="PTHR43364:SF4">
    <property type="entry name" value="NAD(P)-LINKED OXIDOREDUCTASE SUPERFAMILY PROTEIN"/>
    <property type="match status" value="1"/>
</dbReference>
<keyword evidence="4" id="KW-1185">Reference proteome</keyword>